<sequence>MRTLFALGTWLLMGAVHAAPWIESSYTLPGQGKAQLTIYGTHDLDAIQSVLDAFVAASGIGLTYHTANSRALHEQVALPRRPGTDLVFSSATGLQVKAVNDGWATALDGIAPSPTQWRNRLFQVSIEPIVAVYDRARSPWMGRTKSRAQLTEQLKYEAATGRTSVAVYNPAVSGLGYLLATQDSEQTPTFWPLIDQFRALGMREFCCSADMLDAVEQGSSLLAYNVLESYAAKRMLANPNLAVVTFEDYQLVVPRTLWVPSWSTQPQLARQFIEFMRADDGQALLPARNRLEQLNNTQAAPLKPIRLSPALILYLDDFKRQRFMRRWTPGAVDEG</sequence>
<dbReference type="PANTHER" id="PTHR30006:SF25">
    <property type="entry name" value="PHOSPHOGLYCERATE TRANSPORT REGULATORY PROTEIN PGTC"/>
    <property type="match status" value="1"/>
</dbReference>
<evidence type="ECO:0000313" key="4">
    <source>
        <dbReference type="Proteomes" id="UP000388235"/>
    </source>
</evidence>
<evidence type="ECO:0000313" key="3">
    <source>
        <dbReference type="EMBL" id="QGG80464.1"/>
    </source>
</evidence>
<evidence type="ECO:0000256" key="1">
    <source>
        <dbReference type="ARBA" id="ARBA00022729"/>
    </source>
</evidence>
<dbReference type="Gene3D" id="3.40.190.10">
    <property type="entry name" value="Periplasmic binding protein-like II"/>
    <property type="match status" value="2"/>
</dbReference>
<feature type="chain" id="PRO_5024444943" description="ABC transporter substrate-binding protein" evidence="2">
    <location>
        <begin position="19"/>
        <end position="335"/>
    </location>
</feature>
<keyword evidence="4" id="KW-1185">Reference proteome</keyword>
<keyword evidence="1 2" id="KW-0732">Signal</keyword>
<dbReference type="RefSeq" id="WP_153713968.1">
    <property type="nucleotide sequence ID" value="NZ_CP045871.1"/>
</dbReference>
<evidence type="ECO:0000256" key="2">
    <source>
        <dbReference type="SAM" id="SignalP"/>
    </source>
</evidence>
<dbReference type="EMBL" id="CP045871">
    <property type="protein sequence ID" value="QGG80464.1"/>
    <property type="molecule type" value="Genomic_DNA"/>
</dbReference>
<dbReference type="PANTHER" id="PTHR30006">
    <property type="entry name" value="THIAMINE-BINDING PERIPLASMIC PROTEIN-RELATED"/>
    <property type="match status" value="1"/>
</dbReference>
<gene>
    <name evidence="3" type="ORF">GH975_07705</name>
</gene>
<dbReference type="GO" id="GO:0030288">
    <property type="term" value="C:outer membrane-bounded periplasmic space"/>
    <property type="evidence" value="ECO:0007669"/>
    <property type="project" value="TreeGrafter"/>
</dbReference>
<feature type="signal peptide" evidence="2">
    <location>
        <begin position="1"/>
        <end position="18"/>
    </location>
</feature>
<organism evidence="3 4">
    <name type="scientific">Litorivicinus lipolyticus</name>
    <dbReference type="NCBI Taxonomy" id="418701"/>
    <lineage>
        <taxon>Bacteria</taxon>
        <taxon>Pseudomonadati</taxon>
        <taxon>Pseudomonadota</taxon>
        <taxon>Gammaproteobacteria</taxon>
        <taxon>Oceanospirillales</taxon>
        <taxon>Litorivicinaceae</taxon>
        <taxon>Litorivicinus</taxon>
    </lineage>
</organism>
<dbReference type="Proteomes" id="UP000388235">
    <property type="component" value="Chromosome"/>
</dbReference>
<evidence type="ECO:0008006" key="5">
    <source>
        <dbReference type="Google" id="ProtNLM"/>
    </source>
</evidence>
<dbReference type="Pfam" id="PF13343">
    <property type="entry name" value="SBP_bac_6"/>
    <property type="match status" value="1"/>
</dbReference>
<dbReference type="KEGG" id="llp:GH975_07705"/>
<dbReference type="OrthoDB" id="8673316at2"/>
<accession>A0A5Q2QBJ1</accession>
<dbReference type="SUPFAM" id="SSF53850">
    <property type="entry name" value="Periplasmic binding protein-like II"/>
    <property type="match status" value="1"/>
</dbReference>
<protein>
    <recommendedName>
        <fullName evidence="5">ABC transporter substrate-binding protein</fullName>
    </recommendedName>
</protein>
<dbReference type="AlphaFoldDB" id="A0A5Q2QBJ1"/>
<proteinExistence type="predicted"/>
<reference evidence="3 4" key="1">
    <citation type="submission" date="2019-11" db="EMBL/GenBank/DDBJ databases">
        <authorList>
            <person name="Khan S.A."/>
            <person name="Jeon C.O."/>
            <person name="Chun B.H."/>
        </authorList>
    </citation>
    <scope>NUCLEOTIDE SEQUENCE [LARGE SCALE GENOMIC DNA]</scope>
    <source>
        <strain evidence="3 4">IMCC 1097</strain>
    </source>
</reference>
<name>A0A5Q2QBJ1_9GAMM</name>